<evidence type="ECO:0000313" key="4">
    <source>
        <dbReference type="Proteomes" id="UP000318571"/>
    </source>
</evidence>
<keyword evidence="2" id="KW-0175">Coiled coil</keyword>
<organism evidence="3 4">
    <name type="scientific">Tigriopus californicus</name>
    <name type="common">Marine copepod</name>
    <dbReference type="NCBI Taxonomy" id="6832"/>
    <lineage>
        <taxon>Eukaryota</taxon>
        <taxon>Metazoa</taxon>
        <taxon>Ecdysozoa</taxon>
        <taxon>Arthropoda</taxon>
        <taxon>Crustacea</taxon>
        <taxon>Multicrustacea</taxon>
        <taxon>Hexanauplia</taxon>
        <taxon>Copepoda</taxon>
        <taxon>Harpacticoida</taxon>
        <taxon>Harpacticidae</taxon>
        <taxon>Tigriopus</taxon>
    </lineage>
</organism>
<name>A0A553NDQ3_TIGCA</name>
<dbReference type="GO" id="GO:0006936">
    <property type="term" value="P:muscle contraction"/>
    <property type="evidence" value="ECO:0007669"/>
    <property type="project" value="TreeGrafter"/>
</dbReference>
<dbReference type="PANTHER" id="PTHR13738:SF1">
    <property type="entry name" value="TROPONIN I"/>
    <property type="match status" value="1"/>
</dbReference>
<dbReference type="EMBL" id="VCGU01000458">
    <property type="protein sequence ID" value="TRY63586.1"/>
    <property type="molecule type" value="Genomic_DNA"/>
</dbReference>
<dbReference type="PANTHER" id="PTHR13738">
    <property type="entry name" value="TROPONIN I"/>
    <property type="match status" value="1"/>
</dbReference>
<sequence length="143" mass="16939">MAKKKGFMTPERKKKLRTLLRKKAAEELKKEQERKAAERQRVISERCGSKKDIENASDDDLKKIVKEYFDKWYNLEGEMFFLQREVILRDLQINELNMSVSDMKGKFIKPTLKKVSKYENKFAKLQEKAAKFAFANQLKAKDK</sequence>
<evidence type="ECO:0000256" key="1">
    <source>
        <dbReference type="ARBA" id="ARBA00009930"/>
    </source>
</evidence>
<proteinExistence type="inferred from homology"/>
<evidence type="ECO:0000313" key="3">
    <source>
        <dbReference type="EMBL" id="TRY63586.1"/>
    </source>
</evidence>
<evidence type="ECO:0000256" key="2">
    <source>
        <dbReference type="SAM" id="Coils"/>
    </source>
</evidence>
<dbReference type="AlphaFoldDB" id="A0A553NDQ3"/>
<dbReference type="GO" id="GO:0005861">
    <property type="term" value="C:troponin complex"/>
    <property type="evidence" value="ECO:0007669"/>
    <property type="project" value="InterPro"/>
</dbReference>
<dbReference type="SUPFAM" id="SSF90250">
    <property type="entry name" value="Troponin coil-coiled subunits"/>
    <property type="match status" value="1"/>
</dbReference>
<dbReference type="Proteomes" id="UP000318571">
    <property type="component" value="Chromosome 10"/>
</dbReference>
<dbReference type="STRING" id="6832.A0A553NDQ3"/>
<dbReference type="InterPro" id="IPR050875">
    <property type="entry name" value="Troponin_I"/>
</dbReference>
<comment type="caution">
    <text evidence="3">The sequence shown here is derived from an EMBL/GenBank/DDBJ whole genome shotgun (WGS) entry which is preliminary data.</text>
</comment>
<dbReference type="OMA" id="FLQREVI"/>
<dbReference type="InterPro" id="IPR038077">
    <property type="entry name" value="Troponin_sf"/>
</dbReference>
<protein>
    <recommendedName>
        <fullName evidence="5">Troponin I</fullName>
    </recommendedName>
</protein>
<reference evidence="3 4" key="1">
    <citation type="journal article" date="2018" name="Nat. Ecol. Evol.">
        <title>Genomic signatures of mitonuclear coevolution across populations of Tigriopus californicus.</title>
        <authorList>
            <person name="Barreto F.S."/>
            <person name="Watson E.T."/>
            <person name="Lima T.G."/>
            <person name="Willett C.S."/>
            <person name="Edmands S."/>
            <person name="Li W."/>
            <person name="Burton R.S."/>
        </authorList>
    </citation>
    <scope>NUCLEOTIDE SEQUENCE [LARGE SCALE GENOMIC DNA]</scope>
    <source>
        <strain evidence="3 4">San Diego</strain>
    </source>
</reference>
<accession>A0A553NDQ3</accession>
<keyword evidence="4" id="KW-1185">Reference proteome</keyword>
<dbReference type="Gene3D" id="1.20.5.350">
    <property type="match status" value="1"/>
</dbReference>
<dbReference type="InterPro" id="IPR001978">
    <property type="entry name" value="Troponin"/>
</dbReference>
<evidence type="ECO:0008006" key="5">
    <source>
        <dbReference type="Google" id="ProtNLM"/>
    </source>
</evidence>
<dbReference type="Pfam" id="PF00992">
    <property type="entry name" value="Troponin"/>
    <property type="match status" value="1"/>
</dbReference>
<comment type="similarity">
    <text evidence="1">Belongs to the troponin I family.</text>
</comment>
<feature type="coiled-coil region" evidence="2">
    <location>
        <begin position="16"/>
        <end position="45"/>
    </location>
</feature>
<gene>
    <name evidence="3" type="ORF">TCAL_14007</name>
</gene>